<dbReference type="PATRIC" id="fig|213810.4.peg.2167"/>
<evidence type="ECO:0000256" key="10">
    <source>
        <dbReference type="ARBA" id="ARBA00023002"/>
    </source>
</evidence>
<dbReference type="GO" id="GO:0046872">
    <property type="term" value="F:metal ion binding"/>
    <property type="evidence" value="ECO:0007669"/>
    <property type="project" value="UniProtKB-KW"/>
</dbReference>
<keyword evidence="11 17" id="KW-0408">Iron</keyword>
<dbReference type="HAMAP" id="MF_02089">
    <property type="entry name" value="QueH"/>
    <property type="match status" value="1"/>
</dbReference>
<keyword evidence="19" id="KW-1185">Reference proteome</keyword>
<evidence type="ECO:0000256" key="11">
    <source>
        <dbReference type="ARBA" id="ARBA00023004"/>
    </source>
</evidence>
<sequence>MEPKINYQLKLEQILQGLEGTPRLLLHSCCAPCSSYVLEYLSRYFQIMLFYYNPNIDPPAEYARRLAEQERLIAALPAEHPVTLIPGEYDPAVYAEAVRGVEDTPEGGERCRRCIAQRMEEAAKLCRAEGCDWFTTTLTISPHKNAPYINACGAALAQKYGVQFLPSDFKKRGGYQRSIQLSGIYQLYRQDFCGCIYSRREAEQRRIQKAQTETA</sequence>
<accession>D4LF81</accession>
<dbReference type="HOGENOM" id="CLU_088177_1_0_9"/>
<evidence type="ECO:0000256" key="14">
    <source>
        <dbReference type="ARBA" id="ARBA00023284"/>
    </source>
</evidence>
<evidence type="ECO:0000313" key="18">
    <source>
        <dbReference type="EMBL" id="CBL18276.1"/>
    </source>
</evidence>
<keyword evidence="14 17" id="KW-0676">Redox-active center</keyword>
<dbReference type="GO" id="GO:0008616">
    <property type="term" value="P:tRNA queuosine(34) biosynthetic process"/>
    <property type="evidence" value="ECO:0007669"/>
    <property type="project" value="UniProtKB-UniRule"/>
</dbReference>
<keyword evidence="7 17" id="KW-0819">tRNA processing</keyword>
<evidence type="ECO:0000256" key="12">
    <source>
        <dbReference type="ARBA" id="ARBA00023014"/>
    </source>
</evidence>
<evidence type="ECO:0000256" key="5">
    <source>
        <dbReference type="ARBA" id="ARBA00016895"/>
    </source>
</evidence>
<evidence type="ECO:0000256" key="2">
    <source>
        <dbReference type="ARBA" id="ARBA00004691"/>
    </source>
</evidence>
<comment type="catalytic activity">
    <reaction evidence="16 17">
        <text>epoxyqueuosine(34) in tRNA + AH2 = queuosine(34) in tRNA + A + H2O</text>
        <dbReference type="Rhea" id="RHEA:32159"/>
        <dbReference type="Rhea" id="RHEA-COMP:18571"/>
        <dbReference type="Rhea" id="RHEA-COMP:18582"/>
        <dbReference type="ChEBI" id="CHEBI:13193"/>
        <dbReference type="ChEBI" id="CHEBI:15377"/>
        <dbReference type="ChEBI" id="CHEBI:17499"/>
        <dbReference type="ChEBI" id="CHEBI:194431"/>
        <dbReference type="ChEBI" id="CHEBI:194443"/>
        <dbReference type="EC" id="1.17.99.6"/>
    </reaction>
</comment>
<dbReference type="KEGG" id="rch:RUM_22780"/>
<keyword evidence="13 17" id="KW-1015">Disulfide bond</keyword>
<dbReference type="GO" id="GO:0052693">
    <property type="term" value="F:epoxyqueuosine reductase activity"/>
    <property type="evidence" value="ECO:0007669"/>
    <property type="project" value="UniProtKB-UniRule"/>
</dbReference>
<evidence type="ECO:0000256" key="3">
    <source>
        <dbReference type="ARBA" id="ARBA00008207"/>
    </source>
</evidence>
<dbReference type="PANTHER" id="PTHR36701:SF1">
    <property type="entry name" value="EPOXYQUEUOSINE REDUCTASE QUEH"/>
    <property type="match status" value="1"/>
</dbReference>
<dbReference type="EMBL" id="FP929052">
    <property type="protein sequence ID" value="CBL18276.1"/>
    <property type="molecule type" value="Genomic_DNA"/>
</dbReference>
<feature type="binding site" evidence="17">
    <location>
        <position position="111"/>
    </location>
    <ligand>
        <name>[4Fe-4S] cluster</name>
        <dbReference type="ChEBI" id="CHEBI:49883"/>
    </ligand>
</feature>
<reference evidence="18" key="2">
    <citation type="submission" date="2010-03" db="EMBL/GenBank/DDBJ databases">
        <authorList>
            <person name="Pajon A."/>
        </authorList>
    </citation>
    <scope>NUCLEOTIDE SEQUENCE</scope>
    <source>
        <strain evidence="18">Type strain: 18P13</strain>
    </source>
</reference>
<dbReference type="GeneID" id="83156927"/>
<evidence type="ECO:0000256" key="8">
    <source>
        <dbReference type="ARBA" id="ARBA00022723"/>
    </source>
</evidence>
<dbReference type="UniPathway" id="UPA00392"/>
<dbReference type="GO" id="GO:0051539">
    <property type="term" value="F:4 iron, 4 sulfur cluster binding"/>
    <property type="evidence" value="ECO:0007669"/>
    <property type="project" value="UniProtKB-UniRule"/>
</dbReference>
<dbReference type="STRING" id="213810.RUM_22780"/>
<proteinExistence type="inferred from homology"/>
<evidence type="ECO:0000256" key="4">
    <source>
        <dbReference type="ARBA" id="ARBA00012622"/>
    </source>
</evidence>
<dbReference type="BioCyc" id="RCHA213810:RUM_RS11070-MONOMER"/>
<comment type="pathway">
    <text evidence="2 17">tRNA modification; tRNA-queuosine biosynthesis.</text>
</comment>
<comment type="similarity">
    <text evidence="3 17">Belongs to the QueH family.</text>
</comment>
<dbReference type="EC" id="1.17.99.6" evidence="4 17"/>
<dbReference type="PANTHER" id="PTHR36701">
    <property type="entry name" value="EPOXYQUEUOSINE REDUCTASE QUEH"/>
    <property type="match status" value="1"/>
</dbReference>
<evidence type="ECO:0000256" key="1">
    <source>
        <dbReference type="ARBA" id="ARBA00002268"/>
    </source>
</evidence>
<keyword evidence="6 17" id="KW-0004">4Fe-4S</keyword>
<organism evidence="18 19">
    <name type="scientific">Ruminococcus champanellensis (strain DSM 18848 / JCM 17042 / KCTC 15320 / 18P13)</name>
    <dbReference type="NCBI Taxonomy" id="213810"/>
    <lineage>
        <taxon>Bacteria</taxon>
        <taxon>Bacillati</taxon>
        <taxon>Bacillota</taxon>
        <taxon>Clostridia</taxon>
        <taxon>Eubacteriales</taxon>
        <taxon>Oscillospiraceae</taxon>
        <taxon>Ruminococcus</taxon>
    </lineage>
</organism>
<dbReference type="Proteomes" id="UP000007054">
    <property type="component" value="Chromosome"/>
</dbReference>
<evidence type="ECO:0000256" key="16">
    <source>
        <dbReference type="ARBA" id="ARBA00047415"/>
    </source>
</evidence>
<feature type="binding site" evidence="17">
    <location>
        <position position="29"/>
    </location>
    <ligand>
        <name>[4Fe-4S] cluster</name>
        <dbReference type="ChEBI" id="CHEBI:49883"/>
    </ligand>
</feature>
<dbReference type="InterPro" id="IPR003828">
    <property type="entry name" value="QueH"/>
</dbReference>
<reference evidence="18" key="1">
    <citation type="submission" date="2010-03" db="EMBL/GenBank/DDBJ databases">
        <title>The genome sequence of Ruminococcus sp. 18P13.</title>
        <authorList>
            <consortium name="metaHIT consortium -- http://www.metahit.eu/"/>
            <person name="Pajon A."/>
            <person name="Turner K."/>
            <person name="Parkhill J."/>
            <person name="Bernalier A."/>
        </authorList>
    </citation>
    <scope>NUCLEOTIDE SEQUENCE [LARGE SCALE GENOMIC DNA]</scope>
    <source>
        <strain evidence="18">Type strain: 18P13</strain>
    </source>
</reference>
<evidence type="ECO:0000256" key="6">
    <source>
        <dbReference type="ARBA" id="ARBA00022485"/>
    </source>
</evidence>
<feature type="binding site" evidence="17">
    <location>
        <position position="114"/>
    </location>
    <ligand>
        <name>[4Fe-4S] cluster</name>
        <dbReference type="ChEBI" id="CHEBI:49883"/>
    </ligand>
</feature>
<keyword evidence="9 17" id="KW-0671">Queuosine biosynthesis</keyword>
<evidence type="ECO:0000256" key="7">
    <source>
        <dbReference type="ARBA" id="ARBA00022694"/>
    </source>
</evidence>
<feature type="disulfide bond" description="Redox-active" evidence="17">
    <location>
        <begin position="193"/>
        <end position="195"/>
    </location>
</feature>
<comment type="function">
    <text evidence="1 17">Catalyzes the conversion of epoxyqueuosine (oQ) to queuosine (Q), which is a hypermodified base found in the wobble positions of tRNA(Asp), tRNA(Asn), tRNA(His) and tRNA(Tyr).</text>
</comment>
<evidence type="ECO:0000256" key="13">
    <source>
        <dbReference type="ARBA" id="ARBA00023157"/>
    </source>
</evidence>
<protein>
    <recommendedName>
        <fullName evidence="5 17">Epoxyqueuosine reductase QueH</fullName>
        <ecNumber evidence="4 17">1.17.99.6</ecNumber>
    </recommendedName>
    <alternativeName>
        <fullName evidence="15 17">Queuosine biosynthesis protein QueH</fullName>
    </alternativeName>
</protein>
<evidence type="ECO:0000313" key="19">
    <source>
        <dbReference type="Proteomes" id="UP000007054"/>
    </source>
</evidence>
<dbReference type="OrthoDB" id="9801033at2"/>
<keyword evidence="12 17" id="KW-0411">Iron-sulfur</keyword>
<feature type="binding site" evidence="17">
    <location>
        <position position="30"/>
    </location>
    <ligand>
        <name>[4Fe-4S] cluster</name>
        <dbReference type="ChEBI" id="CHEBI:49883"/>
    </ligand>
</feature>
<dbReference type="Pfam" id="PF02677">
    <property type="entry name" value="QueH"/>
    <property type="match status" value="1"/>
</dbReference>
<dbReference type="RefSeq" id="WP_015559182.1">
    <property type="nucleotide sequence ID" value="NC_021039.1"/>
</dbReference>
<evidence type="ECO:0000256" key="15">
    <source>
        <dbReference type="ARBA" id="ARBA00031446"/>
    </source>
</evidence>
<evidence type="ECO:0000256" key="9">
    <source>
        <dbReference type="ARBA" id="ARBA00022785"/>
    </source>
</evidence>
<keyword evidence="8 17" id="KW-0479">Metal-binding</keyword>
<gene>
    <name evidence="17" type="primary">queH</name>
    <name evidence="18" type="ordered locus">RUM_22780</name>
</gene>
<evidence type="ECO:0000256" key="17">
    <source>
        <dbReference type="HAMAP-Rule" id="MF_02089"/>
    </source>
</evidence>
<dbReference type="AlphaFoldDB" id="D4LF81"/>
<keyword evidence="10 17" id="KW-0560">Oxidoreductase</keyword>
<name>D4LF81_RUMC1</name>